<evidence type="ECO:0000313" key="1">
    <source>
        <dbReference type="EMBL" id="RDH39882.1"/>
    </source>
</evidence>
<evidence type="ECO:0000313" key="2">
    <source>
        <dbReference type="Proteomes" id="UP000226429"/>
    </source>
</evidence>
<dbReference type="Proteomes" id="UP000226429">
    <property type="component" value="Unassembled WGS sequence"/>
</dbReference>
<reference evidence="1 2" key="1">
    <citation type="journal article" date="2017" name="Int. J. Syst. Evol. Microbiol.">
        <title>Aquarickettsiella crustaci n. gen. n. sp. (Gammaproteobacteria: Legionellales: Coxiellaceae); a bacterial pathogen of the freshwater crustacean: Gammarus fossarum (Malacostraca: Amphipoda).</title>
        <authorList>
            <person name="Bojko J."/>
            <person name="Dunn A.M."/>
            <person name="Stebbing P.D."/>
            <person name="Van Aerle R."/>
            <person name="Bacela-Spychalska K."/>
            <person name="Bean T.P."/>
            <person name="Stentiford G.D."/>
        </authorList>
    </citation>
    <scope>NUCLEOTIDE SEQUENCE [LARGE SCALE GENOMIC DNA]</scope>
    <source>
        <strain evidence="1">RA15029</strain>
    </source>
</reference>
<gene>
    <name evidence="1" type="ORF">CFE62_006715</name>
</gene>
<dbReference type="EMBL" id="NMOS02000030">
    <property type="protein sequence ID" value="RDH39882.1"/>
    <property type="molecule type" value="Genomic_DNA"/>
</dbReference>
<name>A0A370CFD3_9COXI</name>
<dbReference type="Pfam" id="PF16932">
    <property type="entry name" value="T4SS_TraI"/>
    <property type="match status" value="1"/>
</dbReference>
<keyword evidence="2" id="KW-1185">Reference proteome</keyword>
<dbReference type="AlphaFoldDB" id="A0A370CFD3"/>
<organism evidence="1 2">
    <name type="scientific">Candidatus Aquirickettsiella gammari</name>
    <dbReference type="NCBI Taxonomy" id="2016198"/>
    <lineage>
        <taxon>Bacteria</taxon>
        <taxon>Pseudomonadati</taxon>
        <taxon>Pseudomonadota</taxon>
        <taxon>Gammaproteobacteria</taxon>
        <taxon>Legionellales</taxon>
        <taxon>Coxiellaceae</taxon>
        <taxon>Candidatus Aquirickettsiella</taxon>
    </lineage>
</organism>
<comment type="caution">
    <text evidence="1">The sequence shown here is derived from an EMBL/GenBank/DDBJ whole genome shotgun (WGS) entry which is preliminary data.</text>
</comment>
<proteinExistence type="predicted"/>
<sequence length="270" mass="30192">MASLSLGSFLVACSTTQPNYQTVGNLNNLNQLQNLHAKATPSKKQMTGLHAQALQDIAMSIGAQAGLAWRSEQINQVLSKNASNLDRIFNFNLILLDHNVVPPVLVQGNSSLNLADAQTLRIDDRAYQIISQAHFITAPPQWRNYIWMDYQHPELPLPAFLPKTAEERIIWKKYATIGWQDGVQQADAIFNDNLARLTRDYNGMALYRRLLLKGMVSKPFVAQTDLGITGNDSALHINDQLLRITSLPKLQINPGRWKSIVTHDSAPTKE</sequence>
<protein>
    <submittedName>
        <fullName evidence="1">Type IV secretion system protein DotC</fullName>
    </submittedName>
</protein>
<dbReference type="InterPro" id="IPR031618">
    <property type="entry name" value="T4SS_TraI"/>
</dbReference>
<accession>A0A370CFD3</accession>
<reference evidence="1 2" key="2">
    <citation type="journal article" date="2018" name="J. Invertebr. Pathol.">
        <title>'Candidatus Aquirickettsiella gammari' (Gammaproteobacteria: Legionellales: Coxiellaceae): A bacterial pathogen of the freshwater crustacean Gammarus fossarum (Malacostraca: Amphipoda).</title>
        <authorList>
            <person name="Bojko J."/>
            <person name="Dunn A.M."/>
            <person name="Stebbing P.D."/>
            <person name="van Aerle R."/>
            <person name="Bacela-Spychalska K."/>
            <person name="Bean T.P."/>
            <person name="Urrutia A."/>
            <person name="Stentiford G.D."/>
        </authorList>
    </citation>
    <scope>NUCLEOTIDE SEQUENCE [LARGE SCALE GENOMIC DNA]</scope>
    <source>
        <strain evidence="1">RA15029</strain>
    </source>
</reference>